<accession>A0A1H6ZA40</accession>
<organism evidence="8 9">
    <name type="scientific">Propionispira arboris</name>
    <dbReference type="NCBI Taxonomy" id="84035"/>
    <lineage>
        <taxon>Bacteria</taxon>
        <taxon>Bacillati</taxon>
        <taxon>Bacillota</taxon>
        <taxon>Negativicutes</taxon>
        <taxon>Selenomonadales</taxon>
        <taxon>Selenomonadaceae</taxon>
        <taxon>Propionispira</taxon>
    </lineage>
</organism>
<protein>
    <submittedName>
        <fullName evidence="8">2-aminoadipate transaminase</fullName>
    </submittedName>
</protein>
<evidence type="ECO:0000256" key="6">
    <source>
        <dbReference type="ARBA" id="ARBA00022898"/>
    </source>
</evidence>
<dbReference type="Gene3D" id="3.40.640.10">
    <property type="entry name" value="Type I PLP-dependent aspartate aminotransferase-like (Major domain)"/>
    <property type="match status" value="1"/>
</dbReference>
<proteinExistence type="inferred from homology"/>
<comment type="subunit">
    <text evidence="3">Homodimer.</text>
</comment>
<sequence length="403" mass="45728">MTVTFARRMDGLKASEIREILKLTQQKDMISFAGGLPAPESFPVEAMQKVAQKVLEQQGSQALQYSTTEGYEPLREKIAERMNRKFATSVQANNVLITCGSQQALDFSGKLFLNEGDIVLCESPTYLAAISALKAYQPRFIAIPTDAQGMVLAELEKTLASQKNVKLIYVIPDFQNPTGNSWPLERRRGFMEIINRYHIPVIEDNPYGELRFENKIIPALKSMDTNGLVIFTSTFSKTFCPGLRIGWIAAEEKFIEKYVLIKQGADLCTSIRGQMEIATYMDDYDFEENVEKLIQLYRVRRDVMIEMLEKKLPQNVTFTHPQGGLFLWVQLPEDIDASELLQDCLKKKVAFIPGESFFPNGGGKNTFRLNYSNMAELNIREGIKRLVQAILEYQTDSKKRVVG</sequence>
<dbReference type="RefSeq" id="WP_091831170.1">
    <property type="nucleotide sequence ID" value="NZ_FNZK01000008.1"/>
</dbReference>
<dbReference type="InterPro" id="IPR004839">
    <property type="entry name" value="Aminotransferase_I/II_large"/>
</dbReference>
<keyword evidence="5" id="KW-0808">Transferase</keyword>
<dbReference type="InterPro" id="IPR050859">
    <property type="entry name" value="Class-I_PLP-dep_aminotransf"/>
</dbReference>
<evidence type="ECO:0000256" key="5">
    <source>
        <dbReference type="ARBA" id="ARBA00022679"/>
    </source>
</evidence>
<keyword evidence="6" id="KW-0663">Pyridoxal phosphate</keyword>
<dbReference type="AlphaFoldDB" id="A0A1H6ZA40"/>
<dbReference type="InterPro" id="IPR015422">
    <property type="entry name" value="PyrdxlP-dep_Trfase_small"/>
</dbReference>
<dbReference type="GO" id="GO:0008483">
    <property type="term" value="F:transaminase activity"/>
    <property type="evidence" value="ECO:0007669"/>
    <property type="project" value="UniProtKB-KW"/>
</dbReference>
<comment type="cofactor">
    <cofactor evidence="1">
        <name>pyridoxal 5'-phosphate</name>
        <dbReference type="ChEBI" id="CHEBI:597326"/>
    </cofactor>
</comment>
<dbReference type="Gene3D" id="3.90.1150.10">
    <property type="entry name" value="Aspartate Aminotransferase, domain 1"/>
    <property type="match status" value="1"/>
</dbReference>
<feature type="domain" description="Aminotransferase class I/classII large" evidence="7">
    <location>
        <begin position="46"/>
        <end position="386"/>
    </location>
</feature>
<dbReference type="SUPFAM" id="SSF53383">
    <property type="entry name" value="PLP-dependent transferases"/>
    <property type="match status" value="1"/>
</dbReference>
<name>A0A1H6ZA40_9FIRM</name>
<dbReference type="FunFam" id="3.40.640.10:FF:000053">
    <property type="entry name" value="Aminotransferase, class I"/>
    <property type="match status" value="1"/>
</dbReference>
<keyword evidence="4" id="KW-0032">Aminotransferase</keyword>
<dbReference type="EMBL" id="FNZK01000008">
    <property type="protein sequence ID" value="SEJ46532.1"/>
    <property type="molecule type" value="Genomic_DNA"/>
</dbReference>
<evidence type="ECO:0000256" key="3">
    <source>
        <dbReference type="ARBA" id="ARBA00011738"/>
    </source>
</evidence>
<keyword evidence="9" id="KW-1185">Reference proteome</keyword>
<gene>
    <name evidence="8" type="ORF">SAMN05660742_10872</name>
</gene>
<dbReference type="InterPro" id="IPR015421">
    <property type="entry name" value="PyrdxlP-dep_Trfase_major"/>
</dbReference>
<dbReference type="GO" id="GO:1901605">
    <property type="term" value="P:alpha-amino acid metabolic process"/>
    <property type="evidence" value="ECO:0007669"/>
    <property type="project" value="TreeGrafter"/>
</dbReference>
<comment type="similarity">
    <text evidence="2">Belongs to the class-I pyridoxal-phosphate-dependent aminotransferase family.</text>
</comment>
<dbReference type="CDD" id="cd00609">
    <property type="entry name" value="AAT_like"/>
    <property type="match status" value="1"/>
</dbReference>
<dbReference type="Pfam" id="PF00155">
    <property type="entry name" value="Aminotran_1_2"/>
    <property type="match status" value="1"/>
</dbReference>
<evidence type="ECO:0000256" key="1">
    <source>
        <dbReference type="ARBA" id="ARBA00001933"/>
    </source>
</evidence>
<reference evidence="8 9" key="1">
    <citation type="submission" date="2016-10" db="EMBL/GenBank/DDBJ databases">
        <authorList>
            <person name="de Groot N.N."/>
        </authorList>
    </citation>
    <scope>NUCLEOTIDE SEQUENCE [LARGE SCALE GENOMIC DNA]</scope>
    <source>
        <strain evidence="8 9">DSM 2179</strain>
    </source>
</reference>
<dbReference type="InterPro" id="IPR015424">
    <property type="entry name" value="PyrdxlP-dep_Trfase"/>
</dbReference>
<evidence type="ECO:0000313" key="9">
    <source>
        <dbReference type="Proteomes" id="UP000199662"/>
    </source>
</evidence>
<evidence type="ECO:0000256" key="2">
    <source>
        <dbReference type="ARBA" id="ARBA00007441"/>
    </source>
</evidence>
<evidence type="ECO:0000256" key="4">
    <source>
        <dbReference type="ARBA" id="ARBA00022576"/>
    </source>
</evidence>
<dbReference type="PANTHER" id="PTHR42790:SF19">
    <property type="entry name" value="KYNURENINE_ALPHA-AMINOADIPATE AMINOTRANSFERASE, MITOCHONDRIAL"/>
    <property type="match status" value="1"/>
</dbReference>
<dbReference type="Proteomes" id="UP000199662">
    <property type="component" value="Unassembled WGS sequence"/>
</dbReference>
<evidence type="ECO:0000313" key="8">
    <source>
        <dbReference type="EMBL" id="SEJ46532.1"/>
    </source>
</evidence>
<evidence type="ECO:0000259" key="7">
    <source>
        <dbReference type="Pfam" id="PF00155"/>
    </source>
</evidence>
<dbReference type="GO" id="GO:0030170">
    <property type="term" value="F:pyridoxal phosphate binding"/>
    <property type="evidence" value="ECO:0007669"/>
    <property type="project" value="InterPro"/>
</dbReference>
<dbReference type="PANTHER" id="PTHR42790">
    <property type="entry name" value="AMINOTRANSFERASE"/>
    <property type="match status" value="1"/>
</dbReference>
<dbReference type="STRING" id="84035.SAMN05660742_10872"/>